<evidence type="ECO:0000313" key="1">
    <source>
        <dbReference type="EMBL" id="RZI45515.1"/>
    </source>
</evidence>
<dbReference type="Proteomes" id="UP000293550">
    <property type="component" value="Unassembled WGS sequence"/>
</dbReference>
<proteinExistence type="predicted"/>
<comment type="caution">
    <text evidence="1">The sequence shown here is derived from an EMBL/GenBank/DDBJ whole genome shotgun (WGS) entry which is preliminary data.</text>
</comment>
<organism evidence="1 2">
    <name type="scientific">Candidatus Finniella inopinata</name>
    <dbReference type="NCBI Taxonomy" id="1696036"/>
    <lineage>
        <taxon>Bacteria</taxon>
        <taxon>Pseudomonadati</taxon>
        <taxon>Pseudomonadota</taxon>
        <taxon>Alphaproteobacteria</taxon>
        <taxon>Holosporales</taxon>
        <taxon>Candidatus Paracaedibacteraceae</taxon>
        <taxon>Candidatus Finniella</taxon>
    </lineage>
</organism>
<dbReference type="EMBL" id="SCFB01000010">
    <property type="protein sequence ID" value="RZI45515.1"/>
    <property type="molecule type" value="Genomic_DNA"/>
</dbReference>
<dbReference type="AlphaFoldDB" id="A0A4Q7DHJ8"/>
<accession>A0A4Q7DHJ8</accession>
<keyword evidence="2" id="KW-1185">Reference proteome</keyword>
<name>A0A4Q7DHJ8_9PROT</name>
<evidence type="ECO:0000313" key="2">
    <source>
        <dbReference type="Proteomes" id="UP000293550"/>
    </source>
</evidence>
<sequence>MLNDRYLGYDRAQTTTRLQTDARFNGHMAAVLAIDAMVMKAMNDDEFHDAWSDTKRDFQELIPSIISHAQTHERKEVFASLRPTFEAFLNHRHDTLRLAKDELINLEKRTSVRNVKAGINGIMHRVMHCDLGSIIFQMISMKDSIAFASSTRKNYRSFFVWKVIRQIHASKLNSQYIREHDERNVEALRTSVLVSRYVHRNFHNLFVNRQGLINDDDLMGRINISYTPIFAKALQGYLLMAAERYAEGLHSLEQAGATVNSEAEWRFTRAAGFGSRPCGFANIFDDVSGRAYLEARVRDHADQEAQQQLNHAASSKFLGFDDISGRAYLEERVRDHNDQNAQQQLYQTACFCQHNSTNLGFNALTGRAYLEERAGQDDQSAQQQLNHAASSKFLGFDDVSGRSYLEARASQGDQHAQQQLNQAAYFSQHNSNLGFNAVTGRAYLEERIKDHADQSAQRQINWAASSKQLGFNDVTGRAYLDERIGDYNDQNAQEALNCAILTGSLGFNDVTGRAYLEERARNGDQHAQTRLNQAASKHIFLRDPHGNMYIQWSSLGFDDASGDAYLEERAKLGDQDAQHRLSGEARECPFTSSNPSAALFFYFYNAVTGFVSEDHTNQH</sequence>
<reference evidence="1 2" key="1">
    <citation type="submission" date="2018-10" db="EMBL/GenBank/DDBJ databases">
        <title>An updated phylogeny of the Alphaproteobacteria reveals that the parasitic Rickettsiales and Holosporales have independent origins.</title>
        <authorList>
            <person name="Munoz-Gomez S.A."/>
            <person name="Hess S."/>
            <person name="Burger G."/>
            <person name="Lang B.F."/>
            <person name="Susko E."/>
            <person name="Slamovits C.H."/>
            <person name="Roger A.J."/>
        </authorList>
    </citation>
    <scope>NUCLEOTIDE SEQUENCE [LARGE SCALE GENOMIC DNA]</scope>
    <source>
        <strain evidence="1">HOLO01</strain>
    </source>
</reference>
<dbReference type="OrthoDB" id="8493941at2"/>
<protein>
    <submittedName>
        <fullName evidence="1">Uncharacterized protein</fullName>
    </submittedName>
</protein>
<gene>
    <name evidence="1" type="ORF">EQU50_06790</name>
</gene>